<evidence type="ECO:0000313" key="5">
    <source>
        <dbReference type="Proteomes" id="UP000321514"/>
    </source>
</evidence>
<evidence type="ECO:0000313" key="2">
    <source>
        <dbReference type="EMBL" id="GEN05801.1"/>
    </source>
</evidence>
<dbReference type="AlphaFoldDB" id="A0A511SV80"/>
<dbReference type="STRING" id="1334629.MFUL124B02_04185"/>
<dbReference type="RefSeq" id="WP_143096926.1">
    <property type="nucleotide sequence ID" value="NZ_BJXR01000012.1"/>
</dbReference>
<sequence>MSDRSSIRRGQQNPVRTSQTSQNAAVVKNTTTEKVVKDTNTGVQTTFDNGRLQSHFEREKSTTQNWNTSYSTESQHESTGRVTGAMASLLGAIPKVGIDGQFTKGAAVKKFEGGFGDANSVAQGYGKVSLLEAELKGSGEVGIEGGKLFARGDLDAKATLVDAEGTLRAGVGPIQAELQGKAWVGAKAGLHGEVTVDPINGKYAARVGGDAFIGARAGATGTVKLGDYGGVTGRAEAWAGVGVSARAEASWDNGRFKARVDFGAALGVGFKLGFDVDINFGKIADAVKSVVEKPIEVAKNVVKSVGNFFKGLFG</sequence>
<feature type="region of interest" description="Disordered" evidence="1">
    <location>
        <begin position="1"/>
        <end position="79"/>
    </location>
</feature>
<keyword evidence="4" id="KW-1185">Reference proteome</keyword>
<dbReference type="EMBL" id="BJXR01000012">
    <property type="protein sequence ID" value="GEN05801.1"/>
    <property type="molecule type" value="Genomic_DNA"/>
</dbReference>
<protein>
    <submittedName>
        <fullName evidence="2">Uncharacterized protein</fullName>
    </submittedName>
</protein>
<accession>A0A511SV80</accession>
<comment type="caution">
    <text evidence="2">The sequence shown here is derived from an EMBL/GenBank/DDBJ whole genome shotgun (WGS) entry which is preliminary data.</text>
</comment>
<evidence type="ECO:0000313" key="4">
    <source>
        <dbReference type="Proteomes" id="UP000183760"/>
    </source>
</evidence>
<gene>
    <name evidence="2" type="ORF">MFU01_08380</name>
    <name evidence="3" type="ORF">SAMN05443572_101651</name>
</gene>
<dbReference type="OrthoDB" id="5524225at2"/>
<name>A0A511SV80_MYXFU</name>
<evidence type="ECO:0000256" key="1">
    <source>
        <dbReference type="SAM" id="MobiDB-lite"/>
    </source>
</evidence>
<reference evidence="3 4" key="1">
    <citation type="submission" date="2016-10" db="EMBL/GenBank/DDBJ databases">
        <authorList>
            <person name="Varghese N."/>
            <person name="Submissions S."/>
        </authorList>
    </citation>
    <scope>NUCLEOTIDE SEQUENCE [LARGE SCALE GENOMIC DNA]</scope>
    <source>
        <strain evidence="3 4">DSM 16525</strain>
    </source>
</reference>
<dbReference type="EMBL" id="FOIB01000001">
    <property type="protein sequence ID" value="SES94612.1"/>
    <property type="molecule type" value="Genomic_DNA"/>
</dbReference>
<dbReference type="Proteomes" id="UP000183760">
    <property type="component" value="Unassembled WGS sequence"/>
</dbReference>
<evidence type="ECO:0000313" key="3">
    <source>
        <dbReference type="EMBL" id="SES94612.1"/>
    </source>
</evidence>
<organism evidence="2 5">
    <name type="scientific">Myxococcus fulvus</name>
    <dbReference type="NCBI Taxonomy" id="33"/>
    <lineage>
        <taxon>Bacteria</taxon>
        <taxon>Pseudomonadati</taxon>
        <taxon>Myxococcota</taxon>
        <taxon>Myxococcia</taxon>
        <taxon>Myxococcales</taxon>
        <taxon>Cystobacterineae</taxon>
        <taxon>Myxococcaceae</taxon>
        <taxon>Myxococcus</taxon>
    </lineage>
</organism>
<dbReference type="Proteomes" id="UP000321514">
    <property type="component" value="Unassembled WGS sequence"/>
</dbReference>
<feature type="compositionally biased region" description="Low complexity" evidence="1">
    <location>
        <begin position="26"/>
        <end position="41"/>
    </location>
</feature>
<feature type="compositionally biased region" description="Polar residues" evidence="1">
    <location>
        <begin position="42"/>
        <end position="52"/>
    </location>
</feature>
<proteinExistence type="predicted"/>
<feature type="compositionally biased region" description="Polar residues" evidence="1">
    <location>
        <begin position="62"/>
        <end position="73"/>
    </location>
</feature>
<feature type="compositionally biased region" description="Polar residues" evidence="1">
    <location>
        <begin position="8"/>
        <end position="24"/>
    </location>
</feature>
<reference evidence="2 5" key="2">
    <citation type="submission" date="2019-07" db="EMBL/GenBank/DDBJ databases">
        <title>Whole genome shotgun sequence of Myxococcus fulvus NBRC 100333.</title>
        <authorList>
            <person name="Hosoyama A."/>
            <person name="Uohara A."/>
            <person name="Ohji S."/>
            <person name="Ichikawa N."/>
        </authorList>
    </citation>
    <scope>NUCLEOTIDE SEQUENCE [LARGE SCALE GENOMIC DNA]</scope>
    <source>
        <strain evidence="2 5">NBRC 100333</strain>
    </source>
</reference>